<evidence type="ECO:0000313" key="3">
    <source>
        <dbReference type="Proteomes" id="UP000054559"/>
    </source>
</evidence>
<organism evidence="2 3">
    <name type="scientific">Coccidioides immitis RMSCC 3703</name>
    <dbReference type="NCBI Taxonomy" id="454286"/>
    <lineage>
        <taxon>Eukaryota</taxon>
        <taxon>Fungi</taxon>
        <taxon>Dikarya</taxon>
        <taxon>Ascomycota</taxon>
        <taxon>Pezizomycotina</taxon>
        <taxon>Eurotiomycetes</taxon>
        <taxon>Eurotiomycetidae</taxon>
        <taxon>Onygenales</taxon>
        <taxon>Onygenaceae</taxon>
        <taxon>Coccidioides</taxon>
    </lineage>
</organism>
<dbReference type="EMBL" id="DS268124">
    <property type="protein sequence ID" value="KMU80381.1"/>
    <property type="molecule type" value="Genomic_DNA"/>
</dbReference>
<proteinExistence type="predicted"/>
<dbReference type="AlphaFoldDB" id="A0A0J8R6B7"/>
<evidence type="ECO:0000256" key="1">
    <source>
        <dbReference type="SAM" id="MobiDB-lite"/>
    </source>
</evidence>
<sequence length="52" mass="5846">MAIFPTGTGHPLLSERGKPCHAMPSHAPMGRHRPRWMFRSPFFQGLGFLLAN</sequence>
<evidence type="ECO:0000313" key="2">
    <source>
        <dbReference type="EMBL" id="KMU80381.1"/>
    </source>
</evidence>
<name>A0A0J8R6B7_COCIT</name>
<reference evidence="3" key="1">
    <citation type="journal article" date="2010" name="Genome Res.">
        <title>Population genomic sequencing of Coccidioides fungi reveals recent hybridization and transposon control.</title>
        <authorList>
            <person name="Neafsey D.E."/>
            <person name="Barker B.M."/>
            <person name="Sharpton T.J."/>
            <person name="Stajich J.E."/>
            <person name="Park D.J."/>
            <person name="Whiston E."/>
            <person name="Hung C.-Y."/>
            <person name="McMahan C."/>
            <person name="White J."/>
            <person name="Sykes S."/>
            <person name="Heiman D."/>
            <person name="Young S."/>
            <person name="Zeng Q."/>
            <person name="Abouelleil A."/>
            <person name="Aftuck L."/>
            <person name="Bessette D."/>
            <person name="Brown A."/>
            <person name="FitzGerald M."/>
            <person name="Lui A."/>
            <person name="Macdonald J.P."/>
            <person name="Priest M."/>
            <person name="Orbach M.J."/>
            <person name="Galgiani J.N."/>
            <person name="Kirkland T.N."/>
            <person name="Cole G.T."/>
            <person name="Birren B.W."/>
            <person name="Henn M.R."/>
            <person name="Taylor J.W."/>
            <person name="Rounsley S.D."/>
        </authorList>
    </citation>
    <scope>NUCLEOTIDE SEQUENCE [LARGE SCALE GENOMIC DNA]</scope>
    <source>
        <strain evidence="3">RMSCC 3703</strain>
    </source>
</reference>
<gene>
    <name evidence="2" type="ORF">CISG_02232</name>
</gene>
<accession>A0A0J8R6B7</accession>
<protein>
    <submittedName>
        <fullName evidence="2">Uncharacterized protein</fullName>
    </submittedName>
</protein>
<feature type="region of interest" description="Disordered" evidence="1">
    <location>
        <begin position="1"/>
        <end position="27"/>
    </location>
</feature>
<dbReference type="Proteomes" id="UP000054559">
    <property type="component" value="Unassembled WGS sequence"/>
</dbReference>